<dbReference type="PANTHER" id="PTHR43540:SF14">
    <property type="entry name" value="ISOCHORISMATASE"/>
    <property type="match status" value="1"/>
</dbReference>
<dbReference type="InterPro" id="IPR036380">
    <property type="entry name" value="Isochorismatase-like_sf"/>
</dbReference>
<keyword evidence="2 4" id="KW-0378">Hydrolase</keyword>
<dbReference type="CDD" id="cd01014">
    <property type="entry name" value="nicotinamidase_related"/>
    <property type="match status" value="1"/>
</dbReference>
<evidence type="ECO:0000313" key="5">
    <source>
        <dbReference type="Proteomes" id="UP000479114"/>
    </source>
</evidence>
<dbReference type="EMBL" id="CP048286">
    <property type="protein sequence ID" value="QHW31220.1"/>
    <property type="molecule type" value="Genomic_DNA"/>
</dbReference>
<evidence type="ECO:0000313" key="4">
    <source>
        <dbReference type="EMBL" id="QHW31220.1"/>
    </source>
</evidence>
<organism evidence="4 5">
    <name type="scientific">Paenibacillus rhizovicinus</name>
    <dbReference type="NCBI Taxonomy" id="2704463"/>
    <lineage>
        <taxon>Bacteria</taxon>
        <taxon>Bacillati</taxon>
        <taxon>Bacillota</taxon>
        <taxon>Bacilli</taxon>
        <taxon>Bacillales</taxon>
        <taxon>Paenibacillaceae</taxon>
        <taxon>Paenibacillus</taxon>
    </lineage>
</organism>
<proteinExistence type="inferred from homology"/>
<dbReference type="AlphaFoldDB" id="A0A6C0NYA3"/>
<dbReference type="RefSeq" id="WP_162640029.1">
    <property type="nucleotide sequence ID" value="NZ_CP048286.1"/>
</dbReference>
<protein>
    <submittedName>
        <fullName evidence="4">Cysteine hydrolase</fullName>
    </submittedName>
</protein>
<dbReference type="InterPro" id="IPR000868">
    <property type="entry name" value="Isochorismatase-like_dom"/>
</dbReference>
<dbReference type="PANTHER" id="PTHR43540">
    <property type="entry name" value="PEROXYUREIDOACRYLATE/UREIDOACRYLATE AMIDOHYDROLASE-RELATED"/>
    <property type="match status" value="1"/>
</dbReference>
<sequence length="174" mass="19429">MTTKKALLIIDVQLAMFDEAAPVDQGERLLEKLQTVISRARVSGTPIVYIQHNEGPGTPLESGTTGWEVHPAIRPEAHDLVIQKETPDSFYRTPLKQELDARGIHELILAGIQTEICVDTTCRSAFSHGYNVTLLRDAHSTWSTDELSAKQIISHHNNVLRWFAELKDSADFEG</sequence>
<evidence type="ECO:0000259" key="3">
    <source>
        <dbReference type="Pfam" id="PF00857"/>
    </source>
</evidence>
<dbReference type="InterPro" id="IPR050272">
    <property type="entry name" value="Isochorismatase-like_hydrls"/>
</dbReference>
<evidence type="ECO:0000256" key="1">
    <source>
        <dbReference type="ARBA" id="ARBA00006336"/>
    </source>
</evidence>
<dbReference type="Proteomes" id="UP000479114">
    <property type="component" value="Chromosome"/>
</dbReference>
<gene>
    <name evidence="4" type="ORF">GZH47_10360</name>
</gene>
<dbReference type="SUPFAM" id="SSF52499">
    <property type="entry name" value="Isochorismatase-like hydrolases"/>
    <property type="match status" value="1"/>
</dbReference>
<dbReference type="Pfam" id="PF00857">
    <property type="entry name" value="Isochorismatase"/>
    <property type="match status" value="1"/>
</dbReference>
<comment type="similarity">
    <text evidence="1">Belongs to the isochorismatase family.</text>
</comment>
<keyword evidence="5" id="KW-1185">Reference proteome</keyword>
<dbReference type="Gene3D" id="3.40.50.850">
    <property type="entry name" value="Isochorismatase-like"/>
    <property type="match status" value="1"/>
</dbReference>
<reference evidence="4 5" key="1">
    <citation type="submission" date="2020-02" db="EMBL/GenBank/DDBJ databases">
        <title>Paenibacillus sp. nov., isolated from rhizosphere soil of tomato.</title>
        <authorList>
            <person name="Weon H.-Y."/>
            <person name="Lee S.A."/>
        </authorList>
    </citation>
    <scope>NUCLEOTIDE SEQUENCE [LARGE SCALE GENOMIC DNA]</scope>
    <source>
        <strain evidence="4 5">14171R-81</strain>
    </source>
</reference>
<name>A0A6C0NYA3_9BACL</name>
<dbReference type="KEGG" id="prz:GZH47_10360"/>
<dbReference type="GO" id="GO:0016787">
    <property type="term" value="F:hydrolase activity"/>
    <property type="evidence" value="ECO:0007669"/>
    <property type="project" value="UniProtKB-KW"/>
</dbReference>
<feature type="domain" description="Isochorismatase-like" evidence="3">
    <location>
        <begin position="6"/>
        <end position="146"/>
    </location>
</feature>
<accession>A0A6C0NYA3</accession>
<evidence type="ECO:0000256" key="2">
    <source>
        <dbReference type="ARBA" id="ARBA00022801"/>
    </source>
</evidence>